<dbReference type="Proteomes" id="UP000588068">
    <property type="component" value="Unassembled WGS sequence"/>
</dbReference>
<dbReference type="Pfam" id="PF14312">
    <property type="entry name" value="FG-GAP_2"/>
    <property type="match status" value="1"/>
</dbReference>
<dbReference type="InterPro" id="IPR013517">
    <property type="entry name" value="FG-GAP"/>
</dbReference>
<dbReference type="AlphaFoldDB" id="A0A841HVL5"/>
<dbReference type="EMBL" id="JACHHZ010000007">
    <property type="protein sequence ID" value="MBB6096299.1"/>
    <property type="molecule type" value="Genomic_DNA"/>
</dbReference>
<evidence type="ECO:0000313" key="3">
    <source>
        <dbReference type="EMBL" id="MBB6096299.1"/>
    </source>
</evidence>
<reference evidence="3 4" key="1">
    <citation type="submission" date="2020-08" db="EMBL/GenBank/DDBJ databases">
        <title>Genomic Encyclopedia of Type Strains, Phase IV (KMG-IV): sequencing the most valuable type-strain genomes for metagenomic binning, comparative biology and taxonomic classification.</title>
        <authorList>
            <person name="Goeker M."/>
        </authorList>
    </citation>
    <scope>NUCLEOTIDE SEQUENCE [LARGE SCALE GENOMIC DNA]</scope>
    <source>
        <strain evidence="3 4">DSM 26723</strain>
    </source>
</reference>
<dbReference type="PANTHER" id="PTHR36220">
    <property type="entry name" value="UNNAMED PRODUCT"/>
    <property type="match status" value="1"/>
</dbReference>
<evidence type="ECO:0000256" key="2">
    <source>
        <dbReference type="SAM" id="SignalP"/>
    </source>
</evidence>
<gene>
    <name evidence="3" type="ORF">HNQ60_005221</name>
</gene>
<keyword evidence="1 2" id="KW-0732">Signal</keyword>
<evidence type="ECO:0000256" key="1">
    <source>
        <dbReference type="ARBA" id="ARBA00022729"/>
    </source>
</evidence>
<dbReference type="InterPro" id="IPR011043">
    <property type="entry name" value="Gal_Oxase/kelch_b-propeller"/>
</dbReference>
<keyword evidence="4" id="KW-1185">Reference proteome</keyword>
<protein>
    <submittedName>
        <fullName evidence="3">Uncharacterized protein</fullName>
    </submittedName>
</protein>
<feature type="signal peptide" evidence="2">
    <location>
        <begin position="1"/>
        <end position="26"/>
    </location>
</feature>
<organism evidence="3 4">
    <name type="scientific">Povalibacter uvarum</name>
    <dbReference type="NCBI Taxonomy" id="732238"/>
    <lineage>
        <taxon>Bacteria</taxon>
        <taxon>Pseudomonadati</taxon>
        <taxon>Pseudomonadota</taxon>
        <taxon>Gammaproteobacteria</taxon>
        <taxon>Steroidobacterales</taxon>
        <taxon>Steroidobacteraceae</taxon>
        <taxon>Povalibacter</taxon>
    </lineage>
</organism>
<dbReference type="Gene3D" id="2.130.10.130">
    <property type="entry name" value="Integrin alpha, N-terminal"/>
    <property type="match status" value="1"/>
</dbReference>
<name>A0A841HVL5_9GAMM</name>
<evidence type="ECO:0000313" key="4">
    <source>
        <dbReference type="Proteomes" id="UP000588068"/>
    </source>
</evidence>
<dbReference type="RefSeq" id="WP_184335685.1">
    <property type="nucleotide sequence ID" value="NZ_JACHHZ010000007.1"/>
</dbReference>
<dbReference type="SUPFAM" id="SSF50965">
    <property type="entry name" value="Galactose oxidase, central domain"/>
    <property type="match status" value="1"/>
</dbReference>
<sequence length="410" mass="44537">MRRPPRLCGLRFVAAFALLAAGSTQAQRVTEIPADTEFDRGIGCFSRFCSATVTALDGNTAIMTGDGAGVLVRNAAGGWDLQQELRNPDSPPTQYPTRMNVPAAVSGDVLLLTGTSRVYNFVPVIYVWQRSGTTWTHTQVLALPRAAGFNETIIASVQVHQRTAAICSIQRDTATARIQTQIDLYALQASGRFQRQAQIIPPVAPQARNRCTLALEGSTLLVADPLANQESGRVLLYERGSSGWTLRRQLTAADSSPGARFGTSIDISGNTIVAGAPQRPNFDRPLHPGAAYVLRRTASTWAQVQLLVKPEEMDEPAPDESESSFGESIAVSEDRLVASWNLSDSSLSRAYLYERRGVWAPVAQLFTYEGLVSVDVLLSGPIAIQTMNVMVSFDHELPELWTLPPRVSDP</sequence>
<accession>A0A841HVL5</accession>
<comment type="caution">
    <text evidence="3">The sequence shown here is derived from an EMBL/GenBank/DDBJ whole genome shotgun (WGS) entry which is preliminary data.</text>
</comment>
<dbReference type="PANTHER" id="PTHR36220:SF1">
    <property type="entry name" value="GAMMA TUBULIN COMPLEX COMPONENT C-TERMINAL DOMAIN-CONTAINING PROTEIN"/>
    <property type="match status" value="1"/>
</dbReference>
<feature type="chain" id="PRO_5032302539" evidence="2">
    <location>
        <begin position="27"/>
        <end position="410"/>
    </location>
</feature>
<dbReference type="InterPro" id="IPR028994">
    <property type="entry name" value="Integrin_alpha_N"/>
</dbReference>
<proteinExistence type="predicted"/>